<dbReference type="GeneID" id="100900639"/>
<dbReference type="GO" id="GO:0036503">
    <property type="term" value="P:ERAD pathway"/>
    <property type="evidence" value="ECO:0007669"/>
    <property type="project" value="TreeGrafter"/>
</dbReference>
<evidence type="ECO:0000256" key="7">
    <source>
        <dbReference type="ARBA" id="ARBA00023136"/>
    </source>
</evidence>
<evidence type="ECO:0000256" key="8">
    <source>
        <dbReference type="PROSITE-ProRule" id="PRU00175"/>
    </source>
</evidence>
<dbReference type="RefSeq" id="XP_003744587.1">
    <property type="nucleotide sequence ID" value="XM_003744539.1"/>
</dbReference>
<dbReference type="InterPro" id="IPR011016">
    <property type="entry name" value="Znf_RING-CH"/>
</dbReference>
<evidence type="ECO:0000256" key="6">
    <source>
        <dbReference type="ARBA" id="ARBA00022989"/>
    </source>
</evidence>
<dbReference type="GO" id="GO:0008270">
    <property type="term" value="F:zinc ion binding"/>
    <property type="evidence" value="ECO:0007669"/>
    <property type="project" value="UniProtKB-KW"/>
</dbReference>
<evidence type="ECO:0000313" key="11">
    <source>
        <dbReference type="Proteomes" id="UP000694867"/>
    </source>
</evidence>
<feature type="transmembrane region" description="Helical" evidence="9">
    <location>
        <begin position="367"/>
        <end position="385"/>
    </location>
</feature>
<feature type="transmembrane region" description="Helical" evidence="9">
    <location>
        <begin position="45"/>
        <end position="64"/>
    </location>
</feature>
<dbReference type="PANTHER" id="PTHR22763">
    <property type="entry name" value="RING ZINC FINGER PROTEIN"/>
    <property type="match status" value="1"/>
</dbReference>
<keyword evidence="2 9" id="KW-0812">Transmembrane</keyword>
<dbReference type="SUPFAM" id="SSF57850">
    <property type="entry name" value="RING/U-box"/>
    <property type="match status" value="1"/>
</dbReference>
<dbReference type="Pfam" id="PF13639">
    <property type="entry name" value="zf-RING_2"/>
    <property type="match status" value="1"/>
</dbReference>
<organism evidence="11 12">
    <name type="scientific">Galendromus occidentalis</name>
    <name type="common">western predatory mite</name>
    <dbReference type="NCBI Taxonomy" id="34638"/>
    <lineage>
        <taxon>Eukaryota</taxon>
        <taxon>Metazoa</taxon>
        <taxon>Ecdysozoa</taxon>
        <taxon>Arthropoda</taxon>
        <taxon>Chelicerata</taxon>
        <taxon>Arachnida</taxon>
        <taxon>Acari</taxon>
        <taxon>Parasitiformes</taxon>
        <taxon>Mesostigmata</taxon>
        <taxon>Gamasina</taxon>
        <taxon>Phytoseioidea</taxon>
        <taxon>Phytoseiidae</taxon>
        <taxon>Typhlodrominae</taxon>
        <taxon>Galendromus</taxon>
    </lineage>
</organism>
<dbReference type="GO" id="GO:0012505">
    <property type="term" value="C:endomembrane system"/>
    <property type="evidence" value="ECO:0007669"/>
    <property type="project" value="TreeGrafter"/>
</dbReference>
<dbReference type="SMART" id="SM00184">
    <property type="entry name" value="RING"/>
    <property type="match status" value="1"/>
</dbReference>
<dbReference type="GO" id="GO:0043161">
    <property type="term" value="P:proteasome-mediated ubiquitin-dependent protein catabolic process"/>
    <property type="evidence" value="ECO:0007669"/>
    <property type="project" value="TreeGrafter"/>
</dbReference>
<reference evidence="12" key="1">
    <citation type="submission" date="2025-08" db="UniProtKB">
        <authorList>
            <consortium name="RefSeq"/>
        </authorList>
    </citation>
    <scope>IDENTIFICATION</scope>
</reference>
<keyword evidence="11" id="KW-1185">Reference proteome</keyword>
<keyword evidence="4 8" id="KW-0863">Zinc-finger</keyword>
<sequence length="596" mass="66001">MGKLVNAFGVALDSTMRVPALFLVDQWYRSARSHPPLSILSYETVYVWIQTNAVFLSAFTILFLPATFLHALYKHALSMILLIISHFVSDYYVSMEVGRCSENPKCDVFDNLPLHSTTLLTHVLLTVVIRIFLENPRYLQSVAGVYTLPIAARMLGAPVKTLPAAQLASNTVVVIAGWLHVVDRWDSTRQALRDLRSRVTVVLDTVDPLSAVKFLYENAFSAPTYVVYWFMNFATSAVDLYLDDGHMGTNILYFTLQCCASVCVTPLNVLATAVVVSYVAYGTIQGTSVLINAERGDTPMHSGWAQGAMMFVLGVQTGLMDLPTAMRPSGLLVILFVVVSSLLQSVLEITEPVVLSLGASRSVSGVRHAKALAVCLVLFVMPLLLTAELAEAFPLDFWILMVIGTCILTSVRVLGTLTVHCIFVYDGIVDDGTTDLDDVVYYARAVIKVLEFIVALCVVAAGVHENFSGKWNMANIVILVIHTYFNVYQRMQAGWKSFLSRHEASIKTLSLANATDEQIVDYNDVCPICYQSLQDSGSVCITPCSHLFHRNCLRKWLYSQAKCPMCHKKVMSSADERDFDKEAAVNVLRALEREVQ</sequence>
<dbReference type="Gene3D" id="3.30.40.10">
    <property type="entry name" value="Zinc/RING finger domain, C3HC4 (zinc finger)"/>
    <property type="match status" value="1"/>
</dbReference>
<evidence type="ECO:0000256" key="4">
    <source>
        <dbReference type="ARBA" id="ARBA00022771"/>
    </source>
</evidence>
<dbReference type="InterPro" id="IPR050731">
    <property type="entry name" value="HRD1_E3_ubiq-ligases"/>
</dbReference>
<keyword evidence="6 9" id="KW-1133">Transmembrane helix</keyword>
<keyword evidence="3" id="KW-0479">Metal-binding</keyword>
<dbReference type="PROSITE" id="PS50089">
    <property type="entry name" value="ZF_RING_2"/>
    <property type="match status" value="1"/>
</dbReference>
<dbReference type="InterPro" id="IPR001841">
    <property type="entry name" value="Znf_RING"/>
</dbReference>
<dbReference type="GO" id="GO:0061630">
    <property type="term" value="F:ubiquitin protein ligase activity"/>
    <property type="evidence" value="ECO:0007669"/>
    <property type="project" value="TreeGrafter"/>
</dbReference>
<feature type="transmembrane region" description="Helical" evidence="9">
    <location>
        <begin position="251"/>
        <end position="284"/>
    </location>
</feature>
<dbReference type="SMART" id="SM00744">
    <property type="entry name" value="RINGv"/>
    <property type="match status" value="1"/>
</dbReference>
<dbReference type="PANTHER" id="PTHR22763:SF191">
    <property type="entry name" value="RING FINGER PROTEIN 145 HOMOLOG"/>
    <property type="match status" value="1"/>
</dbReference>
<evidence type="ECO:0000256" key="2">
    <source>
        <dbReference type="ARBA" id="ARBA00022692"/>
    </source>
</evidence>
<protein>
    <submittedName>
        <fullName evidence="12">RING finger protein 145-like</fullName>
    </submittedName>
</protein>
<dbReference type="Proteomes" id="UP000694867">
    <property type="component" value="Unplaced"/>
</dbReference>
<evidence type="ECO:0000256" key="9">
    <source>
        <dbReference type="SAM" id="Phobius"/>
    </source>
</evidence>
<dbReference type="GO" id="GO:0016020">
    <property type="term" value="C:membrane"/>
    <property type="evidence" value="ECO:0007669"/>
    <property type="project" value="UniProtKB-SubCell"/>
</dbReference>
<dbReference type="SMART" id="SM01197">
    <property type="entry name" value="FANCL_C"/>
    <property type="match status" value="1"/>
</dbReference>
<dbReference type="InterPro" id="IPR013083">
    <property type="entry name" value="Znf_RING/FYVE/PHD"/>
</dbReference>
<dbReference type="AlphaFoldDB" id="A0AAJ6QUW9"/>
<evidence type="ECO:0000256" key="3">
    <source>
        <dbReference type="ARBA" id="ARBA00022723"/>
    </source>
</evidence>
<proteinExistence type="predicted"/>
<feature type="transmembrane region" description="Helical" evidence="9">
    <location>
        <begin position="445"/>
        <end position="463"/>
    </location>
</feature>
<evidence type="ECO:0000259" key="10">
    <source>
        <dbReference type="PROSITE" id="PS50089"/>
    </source>
</evidence>
<evidence type="ECO:0000256" key="1">
    <source>
        <dbReference type="ARBA" id="ARBA00004141"/>
    </source>
</evidence>
<name>A0AAJ6QUW9_9ACAR</name>
<comment type="subcellular location">
    <subcellularLocation>
        <location evidence="1">Membrane</location>
        <topology evidence="1">Multi-pass membrane protein</topology>
    </subcellularLocation>
</comment>
<evidence type="ECO:0000256" key="5">
    <source>
        <dbReference type="ARBA" id="ARBA00022833"/>
    </source>
</evidence>
<dbReference type="InterPro" id="IPR025754">
    <property type="entry name" value="TRC8_N_dom"/>
</dbReference>
<keyword evidence="5" id="KW-0862">Zinc</keyword>
<dbReference type="Pfam" id="PF13705">
    <property type="entry name" value="TRC8_N"/>
    <property type="match status" value="1"/>
</dbReference>
<dbReference type="KEGG" id="goe:100900639"/>
<evidence type="ECO:0000313" key="12">
    <source>
        <dbReference type="RefSeq" id="XP_003744587.1"/>
    </source>
</evidence>
<feature type="transmembrane region" description="Helical" evidence="9">
    <location>
        <begin position="397"/>
        <end position="425"/>
    </location>
</feature>
<accession>A0AAJ6QUW9</accession>
<gene>
    <name evidence="12" type="primary">LOC100900639</name>
</gene>
<feature type="domain" description="RING-type" evidence="10">
    <location>
        <begin position="526"/>
        <end position="567"/>
    </location>
</feature>
<keyword evidence="7 9" id="KW-0472">Membrane</keyword>